<evidence type="ECO:0000313" key="2">
    <source>
        <dbReference type="EMBL" id="MBB4901386.1"/>
    </source>
</evidence>
<feature type="compositionally biased region" description="Basic and acidic residues" evidence="1">
    <location>
        <begin position="235"/>
        <end position="249"/>
    </location>
</feature>
<evidence type="ECO:0000256" key="1">
    <source>
        <dbReference type="SAM" id="MobiDB-lite"/>
    </source>
</evidence>
<evidence type="ECO:0000313" key="3">
    <source>
        <dbReference type="Proteomes" id="UP000579523"/>
    </source>
</evidence>
<keyword evidence="3" id="KW-1185">Reference proteome</keyword>
<proteinExistence type="predicted"/>
<feature type="compositionally biased region" description="Basic and acidic residues" evidence="1">
    <location>
        <begin position="185"/>
        <end position="213"/>
    </location>
</feature>
<accession>A0A7W7PU73</accession>
<feature type="region of interest" description="Disordered" evidence="1">
    <location>
        <begin position="84"/>
        <end position="249"/>
    </location>
</feature>
<dbReference type="AlphaFoldDB" id="A0A7W7PU73"/>
<comment type="caution">
    <text evidence="2">The sequence shown here is derived from an EMBL/GenBank/DDBJ whole genome shotgun (WGS) entry which is preliminary data.</text>
</comment>
<protein>
    <submittedName>
        <fullName evidence="2">Uncharacterized protein</fullName>
    </submittedName>
</protein>
<dbReference type="EMBL" id="JACHJI010000010">
    <property type="protein sequence ID" value="MBB4901386.1"/>
    <property type="molecule type" value="Genomic_DNA"/>
</dbReference>
<organism evidence="2 3">
    <name type="scientific">Streptomyces griseomycini</name>
    <dbReference type="NCBI Taxonomy" id="66895"/>
    <lineage>
        <taxon>Bacteria</taxon>
        <taxon>Bacillati</taxon>
        <taxon>Actinomycetota</taxon>
        <taxon>Actinomycetes</taxon>
        <taxon>Kitasatosporales</taxon>
        <taxon>Streptomycetaceae</taxon>
        <taxon>Streptomyces</taxon>
    </lineage>
</organism>
<sequence length="249" mass="26510">MKALVLSGGAGTRPGPITHTSAERPVPSHGWESLADAVGAGPKSGPQVTRVLQGDPPGPARALLTVRIVRHPVDSRADARRTVIRGHGKDTGDVVDPPEADRSVRTPCASDAPGDTTPDELIRAGTLDDLELGHPRPEPAHGEGRDADLPAPAHHRSQGRPDEVRDIGGTELTGPFPEACGAGRGRVEHVEDREGHVPHCSADRTEAGDELGHRPRHRFTAGLTEAVARHRDHRARREPLERRGAGERA</sequence>
<dbReference type="Proteomes" id="UP000579523">
    <property type="component" value="Unassembled WGS sequence"/>
</dbReference>
<reference evidence="2 3" key="1">
    <citation type="submission" date="2020-08" db="EMBL/GenBank/DDBJ databases">
        <title>Genomic Encyclopedia of Type Strains, Phase III (KMG-III): the genomes of soil and plant-associated and newly described type strains.</title>
        <authorList>
            <person name="Whitman W."/>
        </authorList>
    </citation>
    <scope>NUCLEOTIDE SEQUENCE [LARGE SCALE GENOMIC DNA]</scope>
    <source>
        <strain evidence="2 3">CECT 3273</strain>
    </source>
</reference>
<feature type="compositionally biased region" description="Basic and acidic residues" evidence="1">
    <location>
        <begin position="131"/>
        <end position="148"/>
    </location>
</feature>
<dbReference type="RefSeq" id="WP_184825844.1">
    <property type="nucleotide sequence ID" value="NZ_BMTK01000008.1"/>
</dbReference>
<name>A0A7W7PU73_9ACTN</name>
<dbReference type="Gene3D" id="3.90.25.10">
    <property type="entry name" value="UDP-galactose 4-epimerase, domain 1"/>
    <property type="match status" value="1"/>
</dbReference>
<feature type="region of interest" description="Disordered" evidence="1">
    <location>
        <begin position="1"/>
        <end position="29"/>
    </location>
</feature>
<feature type="compositionally biased region" description="Basic and acidic residues" evidence="1">
    <location>
        <begin position="159"/>
        <end position="168"/>
    </location>
</feature>
<gene>
    <name evidence="2" type="ORF">FHS37_005473</name>
</gene>